<dbReference type="GO" id="GO:0055085">
    <property type="term" value="P:transmembrane transport"/>
    <property type="evidence" value="ECO:0007669"/>
    <property type="project" value="InterPro"/>
</dbReference>
<dbReference type="Pfam" id="PF00528">
    <property type="entry name" value="BPD_transp_1"/>
    <property type="match status" value="1"/>
</dbReference>
<dbReference type="Proteomes" id="UP000664167">
    <property type="component" value="Unassembled WGS sequence"/>
</dbReference>
<feature type="transmembrane region" description="Helical" evidence="7">
    <location>
        <begin position="75"/>
        <end position="96"/>
    </location>
</feature>
<dbReference type="EMBL" id="JAFLRJ010000491">
    <property type="protein sequence ID" value="MBO0517070.1"/>
    <property type="molecule type" value="Genomic_DNA"/>
</dbReference>
<feature type="transmembrane region" description="Helical" evidence="7">
    <location>
        <begin position="173"/>
        <end position="195"/>
    </location>
</feature>
<proteinExistence type="inferred from homology"/>
<evidence type="ECO:0000256" key="3">
    <source>
        <dbReference type="ARBA" id="ARBA00022475"/>
    </source>
</evidence>
<dbReference type="GO" id="GO:0005886">
    <property type="term" value="C:plasma membrane"/>
    <property type="evidence" value="ECO:0007669"/>
    <property type="project" value="UniProtKB-SubCell"/>
</dbReference>
<sequence length="214" mass="22488">MLSLGSLVPALGHSLFRTVLGFTASVLLGSAIGLLIRRYAPVRRGLSPVLSAIQSLPAAGLVPLAVLVLSESEQAVYAVVLLGAVPSVAMGLVGALDQIPPLLLRAGRTMGATGWDSVRYVLLPASLPGIVHALRQGWTFGWRALMTAELITETPLPGIGEILNTGKQTDDTALTLAAVGVILAVGVVVESAIFTPVERRVLRTRGLLPRERHR</sequence>
<dbReference type="PANTHER" id="PTHR30151:SF40">
    <property type="entry name" value="TRANSPORT SYSTEM INTEGRAL MEMBRANE PROTEIN"/>
    <property type="match status" value="1"/>
</dbReference>
<feature type="transmembrane region" description="Helical" evidence="7">
    <location>
        <begin position="15"/>
        <end position="36"/>
    </location>
</feature>
<dbReference type="CDD" id="cd06261">
    <property type="entry name" value="TM_PBP2"/>
    <property type="match status" value="1"/>
</dbReference>
<evidence type="ECO:0000259" key="8">
    <source>
        <dbReference type="PROSITE" id="PS50928"/>
    </source>
</evidence>
<reference evidence="9" key="1">
    <citation type="submission" date="2021-03" db="EMBL/GenBank/DDBJ databases">
        <title>Streptomyces poriferae sp. nov., a novel marine sponge-derived Actinobacteria species with anti-MRSA activity.</title>
        <authorList>
            <person name="Sandoval-Powers M."/>
            <person name="Kralova S."/>
            <person name="Nguyen G.-S."/>
            <person name="Fawwal D."/>
            <person name="Degnes K."/>
            <person name="Klinkenberg G."/>
            <person name="Sletta H."/>
            <person name="Wentzel A."/>
            <person name="Liles M.R."/>
        </authorList>
    </citation>
    <scope>NUCLEOTIDE SEQUENCE</scope>
    <source>
        <strain evidence="9">DSM 41794</strain>
    </source>
</reference>
<evidence type="ECO:0000256" key="2">
    <source>
        <dbReference type="ARBA" id="ARBA00022448"/>
    </source>
</evidence>
<name>A0A939JM51_9ACTN</name>
<comment type="subcellular location">
    <subcellularLocation>
        <location evidence="1 7">Cell membrane</location>
        <topology evidence="1 7">Multi-pass membrane protein</topology>
    </subcellularLocation>
</comment>
<keyword evidence="10" id="KW-1185">Reference proteome</keyword>
<comment type="similarity">
    <text evidence="7">Belongs to the binding-protein-dependent transport system permease family.</text>
</comment>
<evidence type="ECO:0000256" key="5">
    <source>
        <dbReference type="ARBA" id="ARBA00022989"/>
    </source>
</evidence>
<evidence type="ECO:0000256" key="1">
    <source>
        <dbReference type="ARBA" id="ARBA00004651"/>
    </source>
</evidence>
<keyword evidence="2 7" id="KW-0813">Transport</keyword>
<gene>
    <name evidence="9" type="ORF">J0695_35700</name>
</gene>
<feature type="transmembrane region" description="Helical" evidence="7">
    <location>
        <begin position="117"/>
        <end position="134"/>
    </location>
</feature>
<dbReference type="PANTHER" id="PTHR30151">
    <property type="entry name" value="ALKANE SULFONATE ABC TRANSPORTER-RELATED, MEMBRANE SUBUNIT"/>
    <property type="match status" value="1"/>
</dbReference>
<evidence type="ECO:0000256" key="6">
    <source>
        <dbReference type="ARBA" id="ARBA00023136"/>
    </source>
</evidence>
<feature type="domain" description="ABC transmembrane type-1" evidence="8">
    <location>
        <begin position="11"/>
        <end position="194"/>
    </location>
</feature>
<evidence type="ECO:0000256" key="4">
    <source>
        <dbReference type="ARBA" id="ARBA00022692"/>
    </source>
</evidence>
<accession>A0A939JM51</accession>
<evidence type="ECO:0000313" key="10">
    <source>
        <dbReference type="Proteomes" id="UP000664167"/>
    </source>
</evidence>
<dbReference type="InterPro" id="IPR035906">
    <property type="entry name" value="MetI-like_sf"/>
</dbReference>
<dbReference type="PROSITE" id="PS50928">
    <property type="entry name" value="ABC_TM1"/>
    <property type="match status" value="1"/>
</dbReference>
<keyword evidence="6 7" id="KW-0472">Membrane</keyword>
<keyword evidence="4 7" id="KW-0812">Transmembrane</keyword>
<dbReference type="SUPFAM" id="SSF161098">
    <property type="entry name" value="MetI-like"/>
    <property type="match status" value="1"/>
</dbReference>
<organism evidence="9 10">
    <name type="scientific">Streptomyces beijiangensis</name>
    <dbReference type="NCBI Taxonomy" id="163361"/>
    <lineage>
        <taxon>Bacteria</taxon>
        <taxon>Bacillati</taxon>
        <taxon>Actinomycetota</taxon>
        <taxon>Actinomycetes</taxon>
        <taxon>Kitasatosporales</taxon>
        <taxon>Streptomycetaceae</taxon>
        <taxon>Streptomyces</taxon>
    </lineage>
</organism>
<dbReference type="Gene3D" id="1.10.3720.10">
    <property type="entry name" value="MetI-like"/>
    <property type="match status" value="1"/>
</dbReference>
<keyword evidence="3" id="KW-1003">Cell membrane</keyword>
<dbReference type="InterPro" id="IPR000515">
    <property type="entry name" value="MetI-like"/>
</dbReference>
<evidence type="ECO:0000256" key="7">
    <source>
        <dbReference type="RuleBase" id="RU363032"/>
    </source>
</evidence>
<evidence type="ECO:0000313" key="9">
    <source>
        <dbReference type="EMBL" id="MBO0517070.1"/>
    </source>
</evidence>
<dbReference type="RefSeq" id="WP_206968931.1">
    <property type="nucleotide sequence ID" value="NZ_BAAAJJ010000001.1"/>
</dbReference>
<comment type="caution">
    <text evidence="9">The sequence shown here is derived from an EMBL/GenBank/DDBJ whole genome shotgun (WGS) entry which is preliminary data.</text>
</comment>
<dbReference type="AlphaFoldDB" id="A0A939JM51"/>
<keyword evidence="5 7" id="KW-1133">Transmembrane helix</keyword>
<protein>
    <submittedName>
        <fullName evidence="9">ABC transporter permease subunit</fullName>
    </submittedName>
</protein>
<feature type="transmembrane region" description="Helical" evidence="7">
    <location>
        <begin position="48"/>
        <end position="69"/>
    </location>
</feature>